<dbReference type="InterPro" id="IPR006162">
    <property type="entry name" value="Ppantetheine_attach_site"/>
</dbReference>
<dbReference type="OrthoDB" id="448946at2759"/>
<keyword evidence="11" id="KW-0496">Mitochondrion</keyword>
<name>A0A3P7LD91_DIBLA</name>
<dbReference type="InterPro" id="IPR009081">
    <property type="entry name" value="PP-bd_ACP"/>
</dbReference>
<comment type="subcellular location">
    <subcellularLocation>
        <location evidence="1">Mitochondrion</location>
    </subcellularLocation>
</comment>
<keyword evidence="6" id="KW-0597">Phosphoprotein</keyword>
<feature type="domain" description="Carrier" evidence="14">
    <location>
        <begin position="35"/>
        <end position="110"/>
    </location>
</feature>
<dbReference type="PROSITE" id="PS50075">
    <property type="entry name" value="CARRIER"/>
    <property type="match status" value="1"/>
</dbReference>
<evidence type="ECO:0000256" key="1">
    <source>
        <dbReference type="ARBA" id="ARBA00004173"/>
    </source>
</evidence>
<keyword evidence="4 13" id="KW-0596">Phosphopantetheine</keyword>
<proteinExistence type="inferred from homology"/>
<keyword evidence="10" id="KW-0443">Lipid metabolism</keyword>
<dbReference type="PANTHER" id="PTHR20863:SF28">
    <property type="entry name" value="ACYL CARRIER PROTEIN, MITOCHONDRIAL"/>
    <property type="match status" value="1"/>
</dbReference>
<dbReference type="InterPro" id="IPR003231">
    <property type="entry name" value="ACP"/>
</dbReference>
<dbReference type="InterPro" id="IPR036736">
    <property type="entry name" value="ACP-like_sf"/>
</dbReference>
<evidence type="ECO:0000256" key="10">
    <source>
        <dbReference type="ARBA" id="ARBA00023098"/>
    </source>
</evidence>
<keyword evidence="9" id="KW-0249">Electron transport</keyword>
<evidence type="ECO:0000256" key="5">
    <source>
        <dbReference type="ARBA" id="ARBA00022516"/>
    </source>
</evidence>
<dbReference type="SUPFAM" id="SSF47336">
    <property type="entry name" value="ACP-like"/>
    <property type="match status" value="1"/>
</dbReference>
<dbReference type="EMBL" id="UYRU01047969">
    <property type="protein sequence ID" value="VDN09867.1"/>
    <property type="molecule type" value="Genomic_DNA"/>
</dbReference>
<comment type="function">
    <text evidence="13">Carrier of the growing fatty acid chain in fatty acid biosynthesis.</text>
</comment>
<organism evidence="15 16">
    <name type="scientific">Dibothriocephalus latus</name>
    <name type="common">Fish tapeworm</name>
    <name type="synonym">Diphyllobothrium latum</name>
    <dbReference type="NCBI Taxonomy" id="60516"/>
    <lineage>
        <taxon>Eukaryota</taxon>
        <taxon>Metazoa</taxon>
        <taxon>Spiralia</taxon>
        <taxon>Lophotrochozoa</taxon>
        <taxon>Platyhelminthes</taxon>
        <taxon>Cestoda</taxon>
        <taxon>Eucestoda</taxon>
        <taxon>Diphyllobothriidea</taxon>
        <taxon>Diphyllobothriidae</taxon>
        <taxon>Dibothriocephalus</taxon>
    </lineage>
</organism>
<evidence type="ECO:0000256" key="3">
    <source>
        <dbReference type="ARBA" id="ARBA00022448"/>
    </source>
</evidence>
<dbReference type="Pfam" id="PF00550">
    <property type="entry name" value="PP-binding"/>
    <property type="match status" value="1"/>
</dbReference>
<dbReference type="PROSITE" id="PS00012">
    <property type="entry name" value="PHOSPHOPANTETHEINE"/>
    <property type="match status" value="1"/>
</dbReference>
<keyword evidence="8" id="KW-0809">Transit peptide</keyword>
<gene>
    <name evidence="15" type="ORF">DILT_LOCUS5698</name>
</gene>
<dbReference type="Proteomes" id="UP000281553">
    <property type="component" value="Unassembled WGS sequence"/>
</dbReference>
<dbReference type="Gene3D" id="1.10.1200.10">
    <property type="entry name" value="ACP-like"/>
    <property type="match status" value="1"/>
</dbReference>
<evidence type="ECO:0000256" key="6">
    <source>
        <dbReference type="ARBA" id="ARBA00022553"/>
    </source>
</evidence>
<comment type="similarity">
    <text evidence="2">Belongs to the acyl carrier protein (ACP) family.</text>
</comment>
<keyword evidence="7" id="KW-0276">Fatty acid metabolism</keyword>
<evidence type="ECO:0000256" key="12">
    <source>
        <dbReference type="ARBA" id="ARBA00023160"/>
    </source>
</evidence>
<evidence type="ECO:0000313" key="16">
    <source>
        <dbReference type="Proteomes" id="UP000281553"/>
    </source>
</evidence>
<sequence>MLTHRTFRQINTGPFSKFLVNPCRRFGHGPPLTKPMIEDRVLLILRLYDKIDAEKLNLKSELKREFGLDSLDMVEVVMAMEEEFVFEIPDSDAQRFITPLDIVQYICDKHDIYD</sequence>
<evidence type="ECO:0000256" key="9">
    <source>
        <dbReference type="ARBA" id="ARBA00022982"/>
    </source>
</evidence>
<evidence type="ECO:0000256" key="8">
    <source>
        <dbReference type="ARBA" id="ARBA00022946"/>
    </source>
</evidence>
<dbReference type="HAMAP" id="MF_01217">
    <property type="entry name" value="Acyl_carrier"/>
    <property type="match status" value="1"/>
</dbReference>
<dbReference type="GO" id="GO:0005739">
    <property type="term" value="C:mitochondrion"/>
    <property type="evidence" value="ECO:0007669"/>
    <property type="project" value="UniProtKB-SubCell"/>
</dbReference>
<evidence type="ECO:0000256" key="4">
    <source>
        <dbReference type="ARBA" id="ARBA00022450"/>
    </source>
</evidence>
<evidence type="ECO:0000256" key="11">
    <source>
        <dbReference type="ARBA" id="ARBA00023128"/>
    </source>
</evidence>
<evidence type="ECO:0000256" key="7">
    <source>
        <dbReference type="ARBA" id="ARBA00022832"/>
    </source>
</evidence>
<keyword evidence="5 13" id="KW-0444">Lipid biosynthesis</keyword>
<keyword evidence="12 13" id="KW-0275">Fatty acid biosynthesis</keyword>
<dbReference type="GO" id="GO:0000036">
    <property type="term" value="F:acyl carrier activity"/>
    <property type="evidence" value="ECO:0007669"/>
    <property type="project" value="TreeGrafter"/>
</dbReference>
<protein>
    <recommendedName>
        <fullName evidence="13">Acyl carrier protein</fullName>
    </recommendedName>
</protein>
<keyword evidence="16" id="KW-1185">Reference proteome</keyword>
<keyword evidence="3" id="KW-0813">Transport</keyword>
<dbReference type="AlphaFoldDB" id="A0A3P7LD91"/>
<accession>A0A3P7LD91</accession>
<evidence type="ECO:0000313" key="15">
    <source>
        <dbReference type="EMBL" id="VDN09867.1"/>
    </source>
</evidence>
<reference evidence="15 16" key="1">
    <citation type="submission" date="2018-11" db="EMBL/GenBank/DDBJ databases">
        <authorList>
            <consortium name="Pathogen Informatics"/>
        </authorList>
    </citation>
    <scope>NUCLEOTIDE SEQUENCE [LARGE SCALE GENOMIC DNA]</scope>
</reference>
<evidence type="ECO:0000256" key="2">
    <source>
        <dbReference type="ARBA" id="ARBA00010930"/>
    </source>
</evidence>
<evidence type="ECO:0000256" key="13">
    <source>
        <dbReference type="RuleBase" id="RU000722"/>
    </source>
</evidence>
<dbReference type="GO" id="GO:0000035">
    <property type="term" value="F:acyl binding"/>
    <property type="evidence" value="ECO:0007669"/>
    <property type="project" value="TreeGrafter"/>
</dbReference>
<evidence type="ECO:0000259" key="14">
    <source>
        <dbReference type="PROSITE" id="PS50075"/>
    </source>
</evidence>
<dbReference type="PANTHER" id="PTHR20863">
    <property type="entry name" value="ACYL CARRIER PROTEIN"/>
    <property type="match status" value="1"/>
</dbReference>